<keyword evidence="4" id="KW-0479">Metal-binding</keyword>
<keyword evidence="1" id="KW-0963">Cytoplasm</keyword>
<sequence>MNTTKLNEILAHEVVDEAGVWKKKLSPQCLELFDFLPPAIQEQLMLERDPHGNVQVAKIETEKMLIQMVETELEARKQMSRLQRSIQGTVSLFWIYWIWLSFPPSLHDLISEAFTYFEFGVFLWSSVRARDKVHLLVNKMMIDNQVHVVGEGYLILKS</sequence>
<dbReference type="Gene3D" id="1.10.10.480">
    <property type="entry name" value="Phosphofructokinase, domain 3"/>
    <property type="match status" value="1"/>
</dbReference>
<dbReference type="GO" id="GO:0046872">
    <property type="term" value="F:metal ion binding"/>
    <property type="evidence" value="ECO:0007669"/>
    <property type="project" value="UniProtKB-KW"/>
</dbReference>
<keyword evidence="2" id="KW-0021">Allosteric enzyme</keyword>
<dbReference type="AlphaFoldDB" id="A0A5A7PS64"/>
<dbReference type="GO" id="GO:0047334">
    <property type="term" value="F:diphosphate-fructose-6-phosphate 1-phosphotransferase activity"/>
    <property type="evidence" value="ECO:0007669"/>
    <property type="project" value="UniProtKB-ARBA"/>
</dbReference>
<keyword evidence="5" id="KW-0418">Kinase</keyword>
<organism evidence="8 9">
    <name type="scientific">Striga asiatica</name>
    <name type="common">Asiatic witchweed</name>
    <name type="synonym">Buchnera asiatica</name>
    <dbReference type="NCBI Taxonomy" id="4170"/>
    <lineage>
        <taxon>Eukaryota</taxon>
        <taxon>Viridiplantae</taxon>
        <taxon>Streptophyta</taxon>
        <taxon>Embryophyta</taxon>
        <taxon>Tracheophyta</taxon>
        <taxon>Spermatophyta</taxon>
        <taxon>Magnoliopsida</taxon>
        <taxon>eudicotyledons</taxon>
        <taxon>Gunneridae</taxon>
        <taxon>Pentapetalae</taxon>
        <taxon>asterids</taxon>
        <taxon>lamiids</taxon>
        <taxon>Lamiales</taxon>
        <taxon>Orobanchaceae</taxon>
        <taxon>Buchnereae</taxon>
        <taxon>Striga</taxon>
    </lineage>
</organism>
<dbReference type="InterPro" id="IPR035966">
    <property type="entry name" value="PKF_sf"/>
</dbReference>
<keyword evidence="3 8" id="KW-0808">Transferase</keyword>
<evidence type="ECO:0000313" key="9">
    <source>
        <dbReference type="Proteomes" id="UP000325081"/>
    </source>
</evidence>
<dbReference type="GO" id="GO:0005829">
    <property type="term" value="C:cytosol"/>
    <property type="evidence" value="ECO:0007669"/>
    <property type="project" value="TreeGrafter"/>
</dbReference>
<dbReference type="GO" id="GO:0015979">
    <property type="term" value="P:photosynthesis"/>
    <property type="evidence" value="ECO:0007669"/>
    <property type="project" value="TreeGrafter"/>
</dbReference>
<dbReference type="PANTHER" id="PTHR43650">
    <property type="entry name" value="PYROPHOSPHATE--FRUCTOSE 6-PHOSPHATE 1-PHOSPHOTRANSFERASE"/>
    <property type="match status" value="1"/>
</dbReference>
<gene>
    <name evidence="8" type="ORF">STAS_11775</name>
</gene>
<comment type="caution">
    <text evidence="8">The sequence shown here is derived from an EMBL/GenBank/DDBJ whole genome shotgun (WGS) entry which is preliminary data.</text>
</comment>
<dbReference type="FunFam" id="1.10.10.480:FF:000002">
    <property type="entry name" value="Pyrophosphate--fructose 6-phosphate 1-phosphotransferase subunit beta"/>
    <property type="match status" value="1"/>
</dbReference>
<evidence type="ECO:0000256" key="1">
    <source>
        <dbReference type="ARBA" id="ARBA00022490"/>
    </source>
</evidence>
<keyword evidence="9" id="KW-1185">Reference proteome</keyword>
<dbReference type="EMBL" id="BKCP01004962">
    <property type="protein sequence ID" value="GER35498.1"/>
    <property type="molecule type" value="Genomic_DNA"/>
</dbReference>
<name>A0A5A7PS64_STRAF</name>
<evidence type="ECO:0000256" key="4">
    <source>
        <dbReference type="ARBA" id="ARBA00022723"/>
    </source>
</evidence>
<proteinExistence type="predicted"/>
<keyword evidence="6" id="KW-0460">Magnesium</keyword>
<evidence type="ECO:0000256" key="3">
    <source>
        <dbReference type="ARBA" id="ARBA00022679"/>
    </source>
</evidence>
<dbReference type="OrthoDB" id="1744451at2759"/>
<dbReference type="GO" id="GO:0009749">
    <property type="term" value="P:response to glucose"/>
    <property type="evidence" value="ECO:0007669"/>
    <property type="project" value="TreeGrafter"/>
</dbReference>
<evidence type="ECO:0000256" key="6">
    <source>
        <dbReference type="ARBA" id="ARBA00022842"/>
    </source>
</evidence>
<accession>A0A5A7PS64</accession>
<reference evidence="9" key="1">
    <citation type="journal article" date="2019" name="Curr. Biol.">
        <title>Genome Sequence of Striga asiatica Provides Insight into the Evolution of Plant Parasitism.</title>
        <authorList>
            <person name="Yoshida S."/>
            <person name="Kim S."/>
            <person name="Wafula E.K."/>
            <person name="Tanskanen J."/>
            <person name="Kim Y.M."/>
            <person name="Honaas L."/>
            <person name="Yang Z."/>
            <person name="Spallek T."/>
            <person name="Conn C.E."/>
            <person name="Ichihashi Y."/>
            <person name="Cheong K."/>
            <person name="Cui S."/>
            <person name="Der J.P."/>
            <person name="Gundlach H."/>
            <person name="Jiao Y."/>
            <person name="Hori C."/>
            <person name="Ishida J.K."/>
            <person name="Kasahara H."/>
            <person name="Kiba T."/>
            <person name="Kim M.S."/>
            <person name="Koo N."/>
            <person name="Laohavisit A."/>
            <person name="Lee Y.H."/>
            <person name="Lumba S."/>
            <person name="McCourt P."/>
            <person name="Mortimer J.C."/>
            <person name="Mutuku J.M."/>
            <person name="Nomura T."/>
            <person name="Sasaki-Sekimoto Y."/>
            <person name="Seto Y."/>
            <person name="Wang Y."/>
            <person name="Wakatake T."/>
            <person name="Sakakibara H."/>
            <person name="Demura T."/>
            <person name="Yamaguchi S."/>
            <person name="Yoneyama K."/>
            <person name="Manabe R.I."/>
            <person name="Nelson D.C."/>
            <person name="Schulman A.H."/>
            <person name="Timko M.P."/>
            <person name="dePamphilis C.W."/>
            <person name="Choi D."/>
            <person name="Shirasu K."/>
        </authorList>
    </citation>
    <scope>NUCLEOTIDE SEQUENCE [LARGE SCALE GENOMIC DNA]</scope>
    <source>
        <strain evidence="9">cv. UVA1</strain>
    </source>
</reference>
<dbReference type="Proteomes" id="UP000325081">
    <property type="component" value="Unassembled WGS sequence"/>
</dbReference>
<evidence type="ECO:0000313" key="8">
    <source>
        <dbReference type="EMBL" id="GER35498.1"/>
    </source>
</evidence>
<evidence type="ECO:0000256" key="7">
    <source>
        <dbReference type="ARBA" id="ARBA00023152"/>
    </source>
</evidence>
<dbReference type="GO" id="GO:0003872">
    <property type="term" value="F:6-phosphofructokinase activity"/>
    <property type="evidence" value="ECO:0007669"/>
    <property type="project" value="InterPro"/>
</dbReference>
<evidence type="ECO:0000256" key="2">
    <source>
        <dbReference type="ARBA" id="ARBA00022533"/>
    </source>
</evidence>
<dbReference type="PANTHER" id="PTHR43650:SF1">
    <property type="entry name" value="PYROPHOSPHATE--FRUCTOSE 6-PHOSPHATE 1-PHOSPHOTRANSFERASE SUBUNIT BETA 2"/>
    <property type="match status" value="1"/>
</dbReference>
<evidence type="ECO:0000256" key="5">
    <source>
        <dbReference type="ARBA" id="ARBA00022777"/>
    </source>
</evidence>
<protein>
    <submittedName>
        <fullName evidence="8">Pyrophosphate--fructose 6-phosphate1-phosphotransferase subunit beta</fullName>
    </submittedName>
</protein>
<dbReference type="SUPFAM" id="SSF53784">
    <property type="entry name" value="Phosphofructokinase"/>
    <property type="match status" value="1"/>
</dbReference>
<keyword evidence="7" id="KW-0324">Glycolysis</keyword>